<dbReference type="InterPro" id="IPR027417">
    <property type="entry name" value="P-loop_NTPase"/>
</dbReference>
<comment type="similarity">
    <text evidence="2">Belongs to the sulfotransferase 3 family.</text>
</comment>
<dbReference type="Proteomes" id="UP000749559">
    <property type="component" value="Unassembled WGS sequence"/>
</dbReference>
<dbReference type="PANTHER" id="PTHR12129">
    <property type="entry name" value="HEPARAN SULFATE 2-O-SULFOTRANSFERASE"/>
    <property type="match status" value="1"/>
</dbReference>
<name>A0A8J1UK89_OWEFU</name>
<dbReference type="InterPro" id="IPR005331">
    <property type="entry name" value="Sulfotransferase"/>
</dbReference>
<keyword evidence="5" id="KW-0735">Signal-anchor</keyword>
<keyword evidence="9" id="KW-0325">Glycoprotein</keyword>
<evidence type="ECO:0000313" key="10">
    <source>
        <dbReference type="EMBL" id="CAH1792676.1"/>
    </source>
</evidence>
<evidence type="ECO:0000256" key="5">
    <source>
        <dbReference type="ARBA" id="ARBA00022968"/>
    </source>
</evidence>
<accession>A0A8J1UK89</accession>
<keyword evidence="7" id="KW-0333">Golgi apparatus</keyword>
<dbReference type="EMBL" id="CAIIXF020000008">
    <property type="protein sequence ID" value="CAH1792676.1"/>
    <property type="molecule type" value="Genomic_DNA"/>
</dbReference>
<dbReference type="AlphaFoldDB" id="A0A8J1UK89"/>
<keyword evidence="3" id="KW-0808">Transferase</keyword>
<keyword evidence="8" id="KW-0472">Membrane</keyword>
<protein>
    <submittedName>
        <fullName evidence="10">Uncharacterized protein</fullName>
    </submittedName>
</protein>
<evidence type="ECO:0000313" key="11">
    <source>
        <dbReference type="Proteomes" id="UP000749559"/>
    </source>
</evidence>
<evidence type="ECO:0000256" key="2">
    <source>
        <dbReference type="ARBA" id="ARBA00010569"/>
    </source>
</evidence>
<evidence type="ECO:0000256" key="9">
    <source>
        <dbReference type="ARBA" id="ARBA00023180"/>
    </source>
</evidence>
<keyword evidence="11" id="KW-1185">Reference proteome</keyword>
<keyword evidence="4" id="KW-0812">Transmembrane</keyword>
<evidence type="ECO:0000256" key="1">
    <source>
        <dbReference type="ARBA" id="ARBA00004323"/>
    </source>
</evidence>
<gene>
    <name evidence="10" type="ORF">OFUS_LOCUS17618</name>
</gene>
<dbReference type="Pfam" id="PF03567">
    <property type="entry name" value="Sulfotransfer_2"/>
    <property type="match status" value="1"/>
</dbReference>
<dbReference type="SUPFAM" id="SSF52540">
    <property type="entry name" value="P-loop containing nucleoside triphosphate hydrolases"/>
    <property type="match status" value="1"/>
</dbReference>
<dbReference type="PANTHER" id="PTHR12129:SF15">
    <property type="entry name" value="URONYL 2-SULFOTRANSFERASE"/>
    <property type="match status" value="1"/>
</dbReference>
<comment type="caution">
    <text evidence="10">The sequence shown here is derived from an EMBL/GenBank/DDBJ whole genome shotgun (WGS) entry which is preliminary data.</text>
</comment>
<dbReference type="InterPro" id="IPR007734">
    <property type="entry name" value="Heparan_SO4_2-O-STrfase"/>
</dbReference>
<comment type="subcellular location">
    <subcellularLocation>
        <location evidence="1">Golgi apparatus membrane</location>
        <topology evidence="1">Single-pass type II membrane protein</topology>
    </subcellularLocation>
</comment>
<keyword evidence="6" id="KW-1133">Transmembrane helix</keyword>
<dbReference type="GO" id="GO:0008146">
    <property type="term" value="F:sulfotransferase activity"/>
    <property type="evidence" value="ECO:0007669"/>
    <property type="project" value="InterPro"/>
</dbReference>
<dbReference type="GO" id="GO:0000139">
    <property type="term" value="C:Golgi membrane"/>
    <property type="evidence" value="ECO:0007669"/>
    <property type="project" value="UniProtKB-SubCell"/>
</dbReference>
<sequence length="359" mass="42194">MISQRIIICLTVVSVVAMSIALVINSHWTRSISKVNRPAPAKRAKLVHVGHNGFAIGHDTLPRRMIYLKEFEVKNRNENLIFYSRSPKCGSTTMIAVMRAACKYSGKYNVTYIEPVPRKKDLKTLSKKKKYVSTHFIQESPKIVIGHFAFFDFIELGYKQPLFIDIVRDPVERWISKYYYFLSSPPYIKLWKLTERDRTQTFEECFQIWKKKTGCVGKNTKQTAACLKKQPYNGCKGFKEYHSFYASWFSGKYIQPSQISYEKAKANIERFYAFVGLTEHFNETVRAMEKVLPRFTDELSRAYNNRTMEHVRNKSPNKKRPSNETIAVMKEYQANDYDFYRFISQRFYSHLKRLGIQIT</sequence>
<dbReference type="Gene3D" id="3.40.50.300">
    <property type="entry name" value="P-loop containing nucleotide triphosphate hydrolases"/>
    <property type="match status" value="1"/>
</dbReference>
<dbReference type="OrthoDB" id="10019582at2759"/>
<evidence type="ECO:0000256" key="6">
    <source>
        <dbReference type="ARBA" id="ARBA00022989"/>
    </source>
</evidence>
<organism evidence="10 11">
    <name type="scientific">Owenia fusiformis</name>
    <name type="common">Polychaete worm</name>
    <dbReference type="NCBI Taxonomy" id="6347"/>
    <lineage>
        <taxon>Eukaryota</taxon>
        <taxon>Metazoa</taxon>
        <taxon>Spiralia</taxon>
        <taxon>Lophotrochozoa</taxon>
        <taxon>Annelida</taxon>
        <taxon>Polychaeta</taxon>
        <taxon>Sedentaria</taxon>
        <taxon>Canalipalpata</taxon>
        <taxon>Sabellida</taxon>
        <taxon>Oweniida</taxon>
        <taxon>Oweniidae</taxon>
        <taxon>Owenia</taxon>
    </lineage>
</organism>
<evidence type="ECO:0000256" key="4">
    <source>
        <dbReference type="ARBA" id="ARBA00022692"/>
    </source>
</evidence>
<evidence type="ECO:0000256" key="8">
    <source>
        <dbReference type="ARBA" id="ARBA00023136"/>
    </source>
</evidence>
<reference evidence="10" key="1">
    <citation type="submission" date="2022-03" db="EMBL/GenBank/DDBJ databases">
        <authorList>
            <person name="Martin C."/>
        </authorList>
    </citation>
    <scope>NUCLEOTIDE SEQUENCE</scope>
</reference>
<proteinExistence type="inferred from homology"/>
<evidence type="ECO:0000256" key="7">
    <source>
        <dbReference type="ARBA" id="ARBA00023034"/>
    </source>
</evidence>
<evidence type="ECO:0000256" key="3">
    <source>
        <dbReference type="ARBA" id="ARBA00022679"/>
    </source>
</evidence>